<evidence type="ECO:0000256" key="3">
    <source>
        <dbReference type="ARBA" id="ARBA00023125"/>
    </source>
</evidence>
<dbReference type="GO" id="GO:0017025">
    <property type="term" value="F:TBP-class protein binding"/>
    <property type="evidence" value="ECO:0007669"/>
    <property type="project" value="InterPro"/>
</dbReference>
<evidence type="ECO:0000256" key="6">
    <source>
        <dbReference type="SAM" id="MobiDB-lite"/>
    </source>
</evidence>
<dbReference type="GO" id="GO:0003743">
    <property type="term" value="F:translation initiation factor activity"/>
    <property type="evidence" value="ECO:0007669"/>
    <property type="project" value="UniProtKB-KW"/>
</dbReference>
<keyword evidence="9" id="KW-1185">Reference proteome</keyword>
<evidence type="ECO:0000259" key="7">
    <source>
        <dbReference type="PROSITE" id="PS50048"/>
    </source>
</evidence>
<feature type="compositionally biased region" description="Acidic residues" evidence="6">
    <location>
        <begin position="1778"/>
        <end position="1791"/>
    </location>
</feature>
<dbReference type="CDD" id="cd12148">
    <property type="entry name" value="fungal_TF_MHR"/>
    <property type="match status" value="1"/>
</dbReference>
<dbReference type="PANTHER" id="PTHR13900:SF0">
    <property type="entry name" value="TRANSCRIPTION INITIATION FACTOR TFIID SUBUNIT 1"/>
    <property type="match status" value="1"/>
</dbReference>
<keyword evidence="3" id="KW-0238">DNA-binding</keyword>
<dbReference type="GO" id="GO:0008270">
    <property type="term" value="F:zinc ion binding"/>
    <property type="evidence" value="ECO:0007669"/>
    <property type="project" value="InterPro"/>
</dbReference>
<feature type="region of interest" description="Disordered" evidence="6">
    <location>
        <begin position="1904"/>
        <end position="1937"/>
    </location>
</feature>
<feature type="domain" description="Zn(2)-C6 fungal-type" evidence="7">
    <location>
        <begin position="12"/>
        <end position="43"/>
    </location>
</feature>
<keyword evidence="2" id="KW-0805">Transcription regulation</keyword>
<evidence type="ECO:0000256" key="4">
    <source>
        <dbReference type="ARBA" id="ARBA00023163"/>
    </source>
</evidence>
<feature type="region of interest" description="Disordered" evidence="6">
    <location>
        <begin position="916"/>
        <end position="941"/>
    </location>
</feature>
<dbReference type="InterPro" id="IPR036864">
    <property type="entry name" value="Zn2-C6_fun-type_DNA-bd_sf"/>
</dbReference>
<feature type="compositionally biased region" description="Pro residues" evidence="6">
    <location>
        <begin position="1008"/>
        <end position="1019"/>
    </location>
</feature>
<dbReference type="EMBL" id="BDHI01000007">
    <property type="protein sequence ID" value="GCB20564.1"/>
    <property type="molecule type" value="Genomic_DNA"/>
</dbReference>
<feature type="compositionally biased region" description="Basic and acidic residues" evidence="6">
    <location>
        <begin position="1647"/>
        <end position="1660"/>
    </location>
</feature>
<name>A0A401KMR8_ASPAW</name>
<evidence type="ECO:0000313" key="8">
    <source>
        <dbReference type="EMBL" id="GCB20564.1"/>
    </source>
</evidence>
<comment type="subcellular location">
    <subcellularLocation>
        <location evidence="1">Nucleus</location>
    </subcellularLocation>
</comment>
<evidence type="ECO:0000256" key="2">
    <source>
        <dbReference type="ARBA" id="ARBA00023015"/>
    </source>
</evidence>
<dbReference type="PANTHER" id="PTHR13900">
    <property type="entry name" value="TRANSCRIPTION INITIATION FACTOR TFIID"/>
    <property type="match status" value="1"/>
</dbReference>
<dbReference type="Gene3D" id="4.10.240.10">
    <property type="entry name" value="Zn(2)-C6 fungal-type DNA-binding domain"/>
    <property type="match status" value="1"/>
</dbReference>
<keyword evidence="8" id="KW-0396">Initiation factor</keyword>
<dbReference type="STRING" id="105351.A0A401KMR8"/>
<dbReference type="InterPro" id="IPR022591">
    <property type="entry name" value="TAF1_HAT_dom"/>
</dbReference>
<dbReference type="PROSITE" id="PS50048">
    <property type="entry name" value="ZN2_CY6_FUNGAL_2"/>
    <property type="match status" value="1"/>
</dbReference>
<feature type="compositionally biased region" description="Basic and acidic residues" evidence="6">
    <location>
        <begin position="1904"/>
        <end position="1914"/>
    </location>
</feature>
<dbReference type="Pfam" id="PF12157">
    <property type="entry name" value="DUF3591"/>
    <property type="match status" value="1"/>
</dbReference>
<feature type="compositionally biased region" description="Basic and acidic residues" evidence="6">
    <location>
        <begin position="983"/>
        <end position="992"/>
    </location>
</feature>
<feature type="region of interest" description="Disordered" evidence="6">
    <location>
        <begin position="44"/>
        <end position="65"/>
    </location>
</feature>
<dbReference type="GO" id="GO:0000981">
    <property type="term" value="F:DNA-binding transcription factor activity, RNA polymerase II-specific"/>
    <property type="evidence" value="ECO:0007669"/>
    <property type="project" value="InterPro"/>
</dbReference>
<reference evidence="8 9" key="1">
    <citation type="submission" date="2016-09" db="EMBL/GenBank/DDBJ databases">
        <title>Aspergillus awamori IFM 58123T.</title>
        <authorList>
            <person name="Kusuya Y."/>
            <person name="Shimizu M."/>
            <person name="Takahashi H."/>
            <person name="Yaguchi T."/>
        </authorList>
    </citation>
    <scope>NUCLEOTIDE SEQUENCE [LARGE SCALE GENOMIC DNA]</scope>
    <source>
        <strain evidence="8 9">IFM 58123</strain>
    </source>
</reference>
<organism evidence="8 9">
    <name type="scientific">Aspergillus awamori</name>
    <name type="common">Black koji mold</name>
    <dbReference type="NCBI Taxonomy" id="105351"/>
    <lineage>
        <taxon>Eukaryota</taxon>
        <taxon>Fungi</taxon>
        <taxon>Dikarya</taxon>
        <taxon>Ascomycota</taxon>
        <taxon>Pezizomycotina</taxon>
        <taxon>Eurotiomycetes</taxon>
        <taxon>Eurotiomycetidae</taxon>
        <taxon>Eurotiales</taxon>
        <taxon>Aspergillaceae</taxon>
        <taxon>Aspergillus</taxon>
    </lineage>
</organism>
<feature type="region of interest" description="Disordered" evidence="6">
    <location>
        <begin position="1639"/>
        <end position="1679"/>
    </location>
</feature>
<dbReference type="GO" id="GO:0016251">
    <property type="term" value="F:RNA polymerase II general transcription initiation factor activity"/>
    <property type="evidence" value="ECO:0007669"/>
    <property type="project" value="InterPro"/>
</dbReference>
<protein>
    <submittedName>
        <fullName evidence="8">Putative transcription initiation factor TFIID 111 kDa subunit</fullName>
    </submittedName>
</protein>
<feature type="compositionally biased region" description="Acidic residues" evidence="6">
    <location>
        <begin position="1020"/>
        <end position="1034"/>
    </location>
</feature>
<dbReference type="GO" id="GO:0003677">
    <property type="term" value="F:DNA binding"/>
    <property type="evidence" value="ECO:0007669"/>
    <property type="project" value="UniProtKB-KW"/>
</dbReference>
<dbReference type="GO" id="GO:0051123">
    <property type="term" value="P:RNA polymerase II preinitiation complex assembly"/>
    <property type="evidence" value="ECO:0007669"/>
    <property type="project" value="TreeGrafter"/>
</dbReference>
<dbReference type="GO" id="GO:0005669">
    <property type="term" value="C:transcription factor TFIID complex"/>
    <property type="evidence" value="ECO:0007669"/>
    <property type="project" value="InterPro"/>
</dbReference>
<feature type="compositionally biased region" description="Acidic residues" evidence="6">
    <location>
        <begin position="1661"/>
        <end position="1673"/>
    </location>
</feature>
<dbReference type="GO" id="GO:0004402">
    <property type="term" value="F:histone acetyltransferase activity"/>
    <property type="evidence" value="ECO:0007669"/>
    <property type="project" value="InterPro"/>
</dbReference>
<feature type="region of interest" description="Disordered" evidence="6">
    <location>
        <begin position="83"/>
        <end position="119"/>
    </location>
</feature>
<dbReference type="SMART" id="SM00066">
    <property type="entry name" value="GAL4"/>
    <property type="match status" value="1"/>
</dbReference>
<evidence type="ECO:0000256" key="1">
    <source>
        <dbReference type="ARBA" id="ARBA00004123"/>
    </source>
</evidence>
<evidence type="ECO:0000256" key="5">
    <source>
        <dbReference type="ARBA" id="ARBA00023242"/>
    </source>
</evidence>
<dbReference type="CDD" id="cd00067">
    <property type="entry name" value="GAL4"/>
    <property type="match status" value="1"/>
</dbReference>
<dbReference type="Proteomes" id="UP000286921">
    <property type="component" value="Unassembled WGS sequence"/>
</dbReference>
<proteinExistence type="predicted"/>
<keyword evidence="4" id="KW-0804">Transcription</keyword>
<feature type="compositionally biased region" description="Pro residues" evidence="6">
    <location>
        <begin position="84"/>
        <end position="97"/>
    </location>
</feature>
<gene>
    <name evidence="8" type="ORF">AAWM_03449</name>
</gene>
<comment type="caution">
    <text evidence="8">The sequence shown here is derived from an EMBL/GenBank/DDBJ whole genome shotgun (WGS) entry which is preliminary data.</text>
</comment>
<dbReference type="InterPro" id="IPR040240">
    <property type="entry name" value="TAF1"/>
</dbReference>
<keyword evidence="5" id="KW-0539">Nucleus</keyword>
<dbReference type="InterPro" id="IPR001138">
    <property type="entry name" value="Zn2Cys6_DnaBD"/>
</dbReference>
<dbReference type="PROSITE" id="PS00463">
    <property type="entry name" value="ZN2_CY6_FUNGAL_1"/>
    <property type="match status" value="1"/>
</dbReference>
<keyword evidence="8" id="KW-0648">Protein biosynthesis</keyword>
<evidence type="ECO:0000313" key="9">
    <source>
        <dbReference type="Proteomes" id="UP000286921"/>
    </source>
</evidence>
<dbReference type="Pfam" id="PF00172">
    <property type="entry name" value="Zn_clus"/>
    <property type="match status" value="1"/>
</dbReference>
<feature type="region of interest" description="Disordered" evidence="6">
    <location>
        <begin position="954"/>
        <end position="1041"/>
    </location>
</feature>
<accession>A0A401KMR8</accession>
<feature type="compositionally biased region" description="Basic and acidic residues" evidence="6">
    <location>
        <begin position="99"/>
        <end position="110"/>
    </location>
</feature>
<sequence>MSLLRSNGVPSSCEPCRKSKIRCDHSVPCGRCRRRRKPALCVYQPAPMSKHPNRTDRSSTDSISCGSGSNITASASLSSAWTSPLPPPSLVTPPLPPGHLRDRYLADSSHRGTSTPSTGVFGPTSYLSVLRDDIDDGSSSIALFAKSLQQNTSAIIDDSQIQLGAELLLILLDDFALYEHMATARFDHCQGDLFCPPALRLILSSIRTMLHEAITEPANPLPSLLTLSRSIFTASSKPLVVDPAITPTEYFSCMPNHWEIIGLVFAVIGSSACLLPQHDLAAYSPPHRPPLDRKGLAAVCVSASEICLRFFDYTGVISEQLCWVTLEHASLLTLLYGDYDYRPYKSLSALITLLFTLGYHHRDTTSKLPFFRAEHRKRLVVATYAMDKGLSTFLGRPPRMIRRYITIDPPLDIAFTDIIASPEVLDAAMTRLDSNGWNADGAYTRGSYARACFMMGVVREAVLEVSLDSNIGEGEEVGLEEKIADISTLATKTRLSLPSSLYRVSTPSDFERCPETAKVCLFLHMDSLYNEFILQRILVQRTGASTEKLIAVAHELLDNLLLLIANRAVGGGDGNSVVWIISSLGLPPAGVLAIELLHQFQNPDSHFQSAGGFPRSEIIQNLSRFAADLEYVVPRQAGNYDVCQQARSVIRHILDRVLGGRGPVAEAGEEVEDGNGRGDVGGGGPGPGFLAGDWMSWDFNAWMDEDSDLGSGLRGQALKYYNQALYDLGKYGDAQFQIIARVQLKQRNLLRRKKNFEEAEWLILGVYKHFPSYNSSEGDEEEVDEVATELHGSLDWWEFADRIRGRLDAISQARPFYLTSHSPTDAPPLHYPVSRALISTVFPSSSLTLPSISHVIKMPHATEPPAPDAEDTAFENVMRQMNGPFGEGDMSFDFLSRDLEPGEKADDAVDYEDFDDDELPEEEERTGPPADNGVGDHEDDADKGLFEAEEDDLFGGHEEETQQPPRDELDDLFGDGPSSPPADHADPTRDLFFEEEGEGEKPTVAPEPVEPAPAQPEPMPMDEDEDEPMQEDEALSQTAEDMDPASLRAWKLQQALFAMSSYGPENVPAPPENVEELLQSLFPMFDKNALPRFLELIPHKKAFFVGKQPLKPPKPVIPNKVNIELAHDQERSFKSGGQTLKRSLESEHSGVVPVLEAAQEEEQEIKEEFDQDTDTEEVLPGGITHHDLRVVCADWDVRDDFSILDVEEAEVKEADVDMEDDWLLETTRPAKKRKLGRDPLEIVALSHIDVPVIDDPQQATSRIAQKVTVDMNDPHILLDERGAEAAAQKPKALGALKRDELDASVTKRLTSRYNISNDQAYDMLKQNHQNKVRSTLGNVTLEHSMPALRLQWPYYKTELSKAEARSYHRPALSFRPGQTCWFKNPAYIKRKHQKGKDVKQLYDSTKSLSLADNSNVLLVEYSEEVPLVLSNFGMSNRIINYYRRKSMEDPTRPKAEIGETAVLLPQDKSPFSIFGHVDPGEVTPAISNSMYRAPLFVHEAKKTDFLIVRSSTGSGGSDYYIRNIENLYVAGQQFPSVDIPGPHSRKVTTVAKNRMKMLVYRLLKKSPDLRLSISDVTAHIPGTSDMQNRQKVKDFLQHDKDSKYWVPMEPVPEQDVIRSWVQPEDVCLLESMQVGQQHLHDTGFGNDAEKTGNEGEKKEREDEDRDNDEEGESFEQQMAPWKATRNFLLASQGKAMLKLHGEGDPTGRGEGFSFIKTSMKGGFKAVGESVEDKLDAQRLKELGGHSYNVARQQKSYETSIRRIWDSQKASLSSTVEHSDDESDIDREEEEEFGKPTPRSEAPTPAPFRRDDETMSQFSRMSMPADQKGKVLRIMRTFRDEKGELYQKEHMVWDPRVIRHYIQHRHRVEALTTKLESLQPTGDKEIDARNKKLLEAELSRLNRNKERRFAREKQKGAARASAGDSPADGGKSAGTQRKCANCGQVGHIKTNKKLCPLLNGTMKPEDRVTDSAFAMGAPPAL</sequence>
<feature type="region of interest" description="Disordered" evidence="6">
    <location>
        <begin position="1767"/>
        <end position="1810"/>
    </location>
</feature>
<dbReference type="SUPFAM" id="SSF57701">
    <property type="entry name" value="Zn2/Cys6 DNA-binding domain"/>
    <property type="match status" value="1"/>
</dbReference>